<dbReference type="Gene3D" id="2.40.50.90">
    <property type="match status" value="1"/>
</dbReference>
<evidence type="ECO:0000259" key="2">
    <source>
        <dbReference type="PROSITE" id="PS50830"/>
    </source>
</evidence>
<feature type="domain" description="TNase-like" evidence="2">
    <location>
        <begin position="350"/>
        <end position="523"/>
    </location>
</feature>
<name>A0A0E0ML25_ORYPU</name>
<feature type="compositionally biased region" description="Pro residues" evidence="1">
    <location>
        <begin position="48"/>
        <end position="65"/>
    </location>
</feature>
<dbReference type="STRING" id="4537.A0A0E0ML25"/>
<feature type="compositionally biased region" description="Basic residues" evidence="1">
    <location>
        <begin position="663"/>
        <end position="677"/>
    </location>
</feature>
<evidence type="ECO:0000256" key="1">
    <source>
        <dbReference type="SAM" id="MobiDB-lite"/>
    </source>
</evidence>
<dbReference type="Gramene" id="OPUNC12G06910.1">
    <property type="protein sequence ID" value="OPUNC12G06910.1"/>
    <property type="gene ID" value="OPUNC12G06910"/>
</dbReference>
<feature type="compositionally biased region" description="Gly residues" evidence="1">
    <location>
        <begin position="727"/>
        <end position="742"/>
    </location>
</feature>
<dbReference type="PROSITE" id="PS50830">
    <property type="entry name" value="TNASE_3"/>
    <property type="match status" value="1"/>
</dbReference>
<feature type="compositionally biased region" description="Basic and acidic residues" evidence="1">
    <location>
        <begin position="173"/>
        <end position="188"/>
    </location>
</feature>
<feature type="region of interest" description="Disordered" evidence="1">
    <location>
        <begin position="583"/>
        <end position="609"/>
    </location>
</feature>
<proteinExistence type="predicted"/>
<evidence type="ECO:0000313" key="4">
    <source>
        <dbReference type="Proteomes" id="UP000026962"/>
    </source>
</evidence>
<feature type="region of interest" description="Disordered" evidence="1">
    <location>
        <begin position="660"/>
        <end position="742"/>
    </location>
</feature>
<dbReference type="FunFam" id="2.40.50.90:FF:000101">
    <property type="entry name" value="Probable staphylococcal-like nuclease CAN4"/>
    <property type="match status" value="1"/>
</dbReference>
<dbReference type="GO" id="GO:0005737">
    <property type="term" value="C:cytoplasm"/>
    <property type="evidence" value="ECO:0007669"/>
    <property type="project" value="TreeGrafter"/>
</dbReference>
<dbReference type="Proteomes" id="UP000026962">
    <property type="component" value="Chromosome 12"/>
</dbReference>
<feature type="region of interest" description="Disordered" evidence="1">
    <location>
        <begin position="45"/>
        <end position="66"/>
    </location>
</feature>
<feature type="region of interest" description="Disordered" evidence="1">
    <location>
        <begin position="164"/>
        <end position="197"/>
    </location>
</feature>
<reference evidence="3" key="2">
    <citation type="submission" date="2018-05" db="EMBL/GenBank/DDBJ databases">
        <title>OpunRS2 (Oryza punctata Reference Sequence Version 2).</title>
        <authorList>
            <person name="Zhang J."/>
            <person name="Kudrna D."/>
            <person name="Lee S."/>
            <person name="Talag J."/>
            <person name="Welchert J."/>
            <person name="Wing R.A."/>
        </authorList>
    </citation>
    <scope>NUCLEOTIDE SEQUENCE [LARGE SCALE GENOMIC DNA]</scope>
</reference>
<dbReference type="InterPro" id="IPR016071">
    <property type="entry name" value="Staphylococal_nuclease_OB-fold"/>
</dbReference>
<dbReference type="SMART" id="SM00318">
    <property type="entry name" value="SNc"/>
    <property type="match status" value="1"/>
</dbReference>
<dbReference type="HOGENOM" id="CLU_374458_0_0_1"/>
<organism evidence="3">
    <name type="scientific">Oryza punctata</name>
    <name type="common">Red rice</name>
    <dbReference type="NCBI Taxonomy" id="4537"/>
    <lineage>
        <taxon>Eukaryota</taxon>
        <taxon>Viridiplantae</taxon>
        <taxon>Streptophyta</taxon>
        <taxon>Embryophyta</taxon>
        <taxon>Tracheophyta</taxon>
        <taxon>Spermatophyta</taxon>
        <taxon>Magnoliopsida</taxon>
        <taxon>Liliopsida</taxon>
        <taxon>Poales</taxon>
        <taxon>Poaceae</taxon>
        <taxon>BOP clade</taxon>
        <taxon>Oryzoideae</taxon>
        <taxon>Oryzeae</taxon>
        <taxon>Oryzinae</taxon>
        <taxon>Oryza</taxon>
    </lineage>
</organism>
<reference evidence="3" key="1">
    <citation type="submission" date="2015-04" db="UniProtKB">
        <authorList>
            <consortium name="EnsemblPlants"/>
        </authorList>
    </citation>
    <scope>IDENTIFICATION</scope>
</reference>
<dbReference type="EnsemblPlants" id="OPUNC12G06910.1">
    <property type="protein sequence ID" value="OPUNC12G06910.1"/>
    <property type="gene ID" value="OPUNC12G06910"/>
</dbReference>
<evidence type="ECO:0000313" key="3">
    <source>
        <dbReference type="EnsemblPlants" id="OPUNC12G06910.1"/>
    </source>
</evidence>
<dbReference type="PANTHER" id="PTHR12302">
    <property type="entry name" value="EBNA2 BINDING PROTEIN P100"/>
    <property type="match status" value="1"/>
</dbReference>
<protein>
    <recommendedName>
        <fullName evidence="2">TNase-like domain-containing protein</fullName>
    </recommendedName>
</protein>
<dbReference type="SUPFAM" id="SSF50199">
    <property type="entry name" value="Staphylococcal nuclease"/>
    <property type="match status" value="1"/>
</dbReference>
<dbReference type="Pfam" id="PF00565">
    <property type="entry name" value="SNase"/>
    <property type="match status" value="1"/>
</dbReference>
<dbReference type="InterPro" id="IPR035437">
    <property type="entry name" value="SNase_OB-fold_sf"/>
</dbReference>
<dbReference type="eggNOG" id="ENOG502QT2R">
    <property type="taxonomic scope" value="Eukaryota"/>
</dbReference>
<accession>A0A0E0ML25</accession>
<dbReference type="AlphaFoldDB" id="A0A0E0ML25"/>
<dbReference type="PANTHER" id="PTHR12302:SF17">
    <property type="entry name" value="STAPHYLOCOCCAL-LIKE NUCLEASE CAN3-RELATED"/>
    <property type="match status" value="1"/>
</dbReference>
<keyword evidence="4" id="KW-1185">Reference proteome</keyword>
<sequence length="742" mass="82619">MGNILKCFISYFDGGDEDVFHGRFPSNYPPTSRLHYQHRRLDDLQVPLSPPPRPCRQQQPPPRPARPLGYHHGVPWPTVAITPWDDFINLEFTSKGVVEDGGGEDHCGATPGLLLVIVGDSGGAVRIQSLAAAPTPEVTLPVSSHHAASHPLPATTLSAVVLSQPPPAPRALGGEEWKSRRERTERERKAQHHSTPCRKKNLNRCIQEKDDGNSKHDYYWLTKSKDNHVITPMTKRSPRPPSGVAALVHDLLDFTVTFEVPEGLAQHVTSPMQAQVTWYRKLLAAYKDIKYPPEESADATVFVAAALRGIERTNLEGFLAFYGFPIPTISKEASENHRSSIPKGVLFVLKTLPVNAKCIVDGDGFTAYVDTLNPIELRGDCNASCQTPNSKKQKLWKKRATDLQISLENTGQKEMFSGGREIVARKYEIRLRGIDAPEMGMQYGKESQDALVKLIARKCVTLHVYGQDQFKRFVCDIHCGGVFIQEQMLVNGHAWHFKNYDKRPQFAKWEKMAQDARQGLWAYDNPVKPWEWRKNKRKASQHHKSGSCVTMASDVVVRDEIMVIMSSGLNDSGDCTSAWCHKGNSSASRLTKEPKHPRREKRMDEARSSAKLEHVFNGSHTKTMSAAVKPAAAPNSNTSSDDYKELALYENSQELDAAPLLHGHGHGVDRRRQRRRSSAMVLGCSGERRRRQEEVEANSVRNTELRDGPTAAHGRRSRMPGREKEGNGGAGRKMATDGGGGS</sequence>